<dbReference type="Proteomes" id="UP001596383">
    <property type="component" value="Unassembled WGS sequence"/>
</dbReference>
<reference evidence="4 5" key="1">
    <citation type="journal article" date="2019" name="Int. J. Syst. Evol. Microbiol.">
        <title>The Global Catalogue of Microorganisms (GCM) 10K type strain sequencing project: providing services to taxonomists for standard genome sequencing and annotation.</title>
        <authorList>
            <consortium name="The Broad Institute Genomics Platform"/>
            <consortium name="The Broad Institute Genome Sequencing Center for Infectious Disease"/>
            <person name="Wu L."/>
            <person name="Ma J."/>
        </authorList>
    </citation>
    <scope>NUCLEOTIDE SEQUENCE [LARGE SCALE GENOMIC DNA]</scope>
    <source>
        <strain evidence="4 5">LMG 29247</strain>
    </source>
</reference>
<name>A0ABD5SHX4_9EURY</name>
<keyword evidence="1" id="KW-0805">Transcription regulation</keyword>
<dbReference type="RefSeq" id="WP_273737584.1">
    <property type="nucleotide sequence ID" value="NZ_JAQIVI010000091.1"/>
</dbReference>
<dbReference type="InterPro" id="IPR007050">
    <property type="entry name" value="HTH_bacterioopsin"/>
</dbReference>
<dbReference type="PANTHER" id="PTHR34236:SF1">
    <property type="entry name" value="DIMETHYL SULFOXIDE REDUCTASE TRANSCRIPTIONAL ACTIVATOR"/>
    <property type="match status" value="1"/>
</dbReference>
<organism evidence="4 5">
    <name type="scientific">Natrinema soli</name>
    <dbReference type="NCBI Taxonomy" id="1930624"/>
    <lineage>
        <taxon>Archaea</taxon>
        <taxon>Methanobacteriati</taxon>
        <taxon>Methanobacteriota</taxon>
        <taxon>Stenosarchaea group</taxon>
        <taxon>Halobacteria</taxon>
        <taxon>Halobacteriales</taxon>
        <taxon>Natrialbaceae</taxon>
        <taxon>Natrinema</taxon>
    </lineage>
</organism>
<dbReference type="Pfam" id="PF04967">
    <property type="entry name" value="HTH_10"/>
    <property type="match status" value="1"/>
</dbReference>
<proteinExistence type="predicted"/>
<accession>A0ABD5SHX4</accession>
<evidence type="ECO:0000256" key="2">
    <source>
        <dbReference type="ARBA" id="ARBA00023163"/>
    </source>
</evidence>
<comment type="caution">
    <text evidence="4">The sequence shown here is derived from an EMBL/GenBank/DDBJ whole genome shotgun (WGS) entry which is preliminary data.</text>
</comment>
<dbReference type="AlphaFoldDB" id="A0ABD5SHX4"/>
<evidence type="ECO:0000259" key="3">
    <source>
        <dbReference type="Pfam" id="PF04967"/>
    </source>
</evidence>
<keyword evidence="2" id="KW-0804">Transcription</keyword>
<evidence type="ECO:0000313" key="4">
    <source>
        <dbReference type="EMBL" id="MFC6764524.1"/>
    </source>
</evidence>
<evidence type="ECO:0000313" key="5">
    <source>
        <dbReference type="Proteomes" id="UP001596383"/>
    </source>
</evidence>
<gene>
    <name evidence="4" type="ORF">ACFQE6_05580</name>
</gene>
<dbReference type="EMBL" id="JBHSWV010000091">
    <property type="protein sequence ID" value="MFC6764524.1"/>
    <property type="molecule type" value="Genomic_DNA"/>
</dbReference>
<protein>
    <submittedName>
        <fullName evidence="4">Helix-turn-helix domain-containing protein</fullName>
    </submittedName>
</protein>
<keyword evidence="5" id="KW-1185">Reference proteome</keyword>
<sequence length="208" mass="23365">MPSAQLKFKLPDGPATLSTERPDDDFRVLATRATATSLRVVLEVRTSDPTAIVRHLDDASWLPAYEILHTDERTMLIEYSLQSHPSLHRAILASGHLLQFPLDFQDGWLVSELITSHERLSRLKDAFESEGIAYQLDSVRQSTDPISLLTEQQHRFVTEAVERGYYDTPRECTLTELATELDVSKSGASGILHRAEGRIIKHFLGVSV</sequence>
<dbReference type="PANTHER" id="PTHR34236">
    <property type="entry name" value="DIMETHYL SULFOXIDE REDUCTASE TRANSCRIPTIONAL ACTIVATOR"/>
    <property type="match status" value="1"/>
</dbReference>
<evidence type="ECO:0000256" key="1">
    <source>
        <dbReference type="ARBA" id="ARBA00023015"/>
    </source>
</evidence>
<feature type="domain" description="HTH bat-type" evidence="3">
    <location>
        <begin position="149"/>
        <end position="201"/>
    </location>
</feature>